<dbReference type="EMBL" id="WIAO01000008">
    <property type="protein sequence ID" value="MQM25651.1"/>
    <property type="molecule type" value="Genomic_DNA"/>
</dbReference>
<evidence type="ECO:0000313" key="3">
    <source>
        <dbReference type="Proteomes" id="UP000477750"/>
    </source>
</evidence>
<sequence>MPRKQLRVRVAGDQREEIDPHQIAQILLDLMGPAQVEALAAEAERSGSPGRGSGVWQEQEQEEDGGRPWS</sequence>
<dbReference type="RefSeq" id="WP_153024816.1">
    <property type="nucleotide sequence ID" value="NZ_WIAO01000008.1"/>
</dbReference>
<keyword evidence="3" id="KW-1185">Reference proteome</keyword>
<dbReference type="Proteomes" id="UP000477750">
    <property type="component" value="Unassembled WGS sequence"/>
</dbReference>
<organism evidence="2 3">
    <name type="scientific">Glycomyces albidus</name>
    <dbReference type="NCBI Taxonomy" id="2656774"/>
    <lineage>
        <taxon>Bacteria</taxon>
        <taxon>Bacillati</taxon>
        <taxon>Actinomycetota</taxon>
        <taxon>Actinomycetes</taxon>
        <taxon>Glycomycetales</taxon>
        <taxon>Glycomycetaceae</taxon>
        <taxon>Glycomyces</taxon>
    </lineage>
</organism>
<proteinExistence type="predicted"/>
<comment type="caution">
    <text evidence="2">The sequence shown here is derived from an EMBL/GenBank/DDBJ whole genome shotgun (WGS) entry which is preliminary data.</text>
</comment>
<evidence type="ECO:0000313" key="2">
    <source>
        <dbReference type="EMBL" id="MQM25651.1"/>
    </source>
</evidence>
<name>A0A6L5G7Q4_9ACTN</name>
<protein>
    <submittedName>
        <fullName evidence="2">Uncharacterized protein</fullName>
    </submittedName>
</protein>
<feature type="region of interest" description="Disordered" evidence="1">
    <location>
        <begin position="39"/>
        <end position="70"/>
    </location>
</feature>
<dbReference type="AlphaFoldDB" id="A0A6L5G7Q4"/>
<reference evidence="2 3" key="1">
    <citation type="submission" date="2019-10" db="EMBL/GenBank/DDBJ databases">
        <title>Glycomyces albidus sp. nov., a novel actinomycete isolated from rhizosphere soil of wheat (Triticum aestivum L.).</title>
        <authorList>
            <person name="Qian L."/>
        </authorList>
    </citation>
    <scope>NUCLEOTIDE SEQUENCE [LARGE SCALE GENOMIC DNA]</scope>
    <source>
        <strain evidence="2 3">NEAU-7082</strain>
    </source>
</reference>
<accession>A0A6L5G7Q4</accession>
<evidence type="ECO:0000256" key="1">
    <source>
        <dbReference type="SAM" id="MobiDB-lite"/>
    </source>
</evidence>
<gene>
    <name evidence="2" type="ORF">GFD30_08720</name>
</gene>